<keyword evidence="10" id="KW-0812">Transmembrane</keyword>
<feature type="transmembrane region" description="Helical" evidence="10">
    <location>
        <begin position="52"/>
        <end position="73"/>
    </location>
</feature>
<keyword evidence="4 9" id="KW-0274">FAD</keyword>
<dbReference type="InterPro" id="IPR004099">
    <property type="entry name" value="Pyr_nucl-diS_OxRdtase_dimer"/>
</dbReference>
<gene>
    <name evidence="14" type="ORF">KDW95_22280</name>
</gene>
<dbReference type="Proteomes" id="UP001058461">
    <property type="component" value="Chromosome"/>
</dbReference>
<keyword evidence="10" id="KW-0472">Membrane</keyword>
<keyword evidence="10" id="KW-1133">Transmembrane helix</keyword>
<dbReference type="PANTHER" id="PTHR43014">
    <property type="entry name" value="MERCURIC REDUCTASE"/>
    <property type="match status" value="1"/>
</dbReference>
<comment type="similarity">
    <text evidence="2 9">Belongs to the class-I pyridine nucleotide-disulfide oxidoreductase family.</text>
</comment>
<keyword evidence="6 9" id="KW-0560">Oxidoreductase</keyword>
<evidence type="ECO:0000256" key="2">
    <source>
        <dbReference type="ARBA" id="ARBA00007532"/>
    </source>
</evidence>
<evidence type="ECO:0000256" key="4">
    <source>
        <dbReference type="ARBA" id="ARBA00022827"/>
    </source>
</evidence>
<dbReference type="EMBL" id="CP073347">
    <property type="protein sequence ID" value="UTW11933.1"/>
    <property type="molecule type" value="Genomic_DNA"/>
</dbReference>
<dbReference type="Pfam" id="PF07992">
    <property type="entry name" value="Pyr_redox_2"/>
    <property type="match status" value="1"/>
</dbReference>
<dbReference type="SUPFAM" id="SSF55424">
    <property type="entry name" value="FAD/NAD-linked reductases, dimerisation (C-terminal) domain"/>
    <property type="match status" value="1"/>
</dbReference>
<feature type="transmembrane region" description="Helical" evidence="10">
    <location>
        <begin position="235"/>
        <end position="257"/>
    </location>
</feature>
<evidence type="ECO:0000256" key="3">
    <source>
        <dbReference type="ARBA" id="ARBA00022630"/>
    </source>
</evidence>
<evidence type="ECO:0000259" key="11">
    <source>
        <dbReference type="Pfam" id="PF02852"/>
    </source>
</evidence>
<keyword evidence="3 9" id="KW-0285">Flavoprotein</keyword>
<evidence type="ECO:0000256" key="5">
    <source>
        <dbReference type="ARBA" id="ARBA00022857"/>
    </source>
</evidence>
<feature type="domain" description="FAD/NAD(P)-binding" evidence="12">
    <location>
        <begin position="239"/>
        <end position="555"/>
    </location>
</feature>
<feature type="transmembrane region" description="Helical" evidence="10">
    <location>
        <begin position="80"/>
        <end position="104"/>
    </location>
</feature>
<evidence type="ECO:0000256" key="10">
    <source>
        <dbReference type="SAM" id="Phobius"/>
    </source>
</evidence>
<dbReference type="PRINTS" id="PR00411">
    <property type="entry name" value="PNDRDTASEI"/>
</dbReference>
<keyword evidence="7" id="KW-1015">Disulfide bond</keyword>
<feature type="transmembrane region" description="Helical" evidence="10">
    <location>
        <begin position="134"/>
        <end position="156"/>
    </location>
</feature>
<feature type="domain" description="Pyridine nucleotide-disulphide oxidoreductase dimerisation" evidence="11">
    <location>
        <begin position="577"/>
        <end position="685"/>
    </location>
</feature>
<dbReference type="InterPro" id="IPR032816">
    <property type="entry name" value="VTT_dom"/>
</dbReference>
<dbReference type="PRINTS" id="PR00368">
    <property type="entry name" value="FADPNR"/>
</dbReference>
<dbReference type="InterPro" id="IPR016156">
    <property type="entry name" value="FAD/NAD-linked_Rdtase_dimer_sf"/>
</dbReference>
<dbReference type="Gene3D" id="3.50.50.60">
    <property type="entry name" value="FAD/NAD(P)-binding domain"/>
    <property type="match status" value="2"/>
</dbReference>
<evidence type="ECO:0000313" key="14">
    <source>
        <dbReference type="EMBL" id="UTW11933.1"/>
    </source>
</evidence>
<feature type="domain" description="VTT" evidence="13">
    <location>
        <begin position="71"/>
        <end position="184"/>
    </location>
</feature>
<organism evidence="14 15">
    <name type="scientific">Marinobacterium rhizophilum</name>
    <dbReference type="NCBI Taxonomy" id="420402"/>
    <lineage>
        <taxon>Bacteria</taxon>
        <taxon>Pseudomonadati</taxon>
        <taxon>Pseudomonadota</taxon>
        <taxon>Gammaproteobacteria</taxon>
        <taxon>Oceanospirillales</taxon>
        <taxon>Oceanospirillaceae</taxon>
        <taxon>Marinobacterium</taxon>
    </lineage>
</organism>
<evidence type="ECO:0000256" key="8">
    <source>
        <dbReference type="ARBA" id="ARBA00023284"/>
    </source>
</evidence>
<reference evidence="14" key="1">
    <citation type="submission" date="2021-04" db="EMBL/GenBank/DDBJ databases">
        <title>Oceanospirillales bacteria with DddD are important DMSP degraders in coastal seawater.</title>
        <authorList>
            <person name="Liu J."/>
        </authorList>
    </citation>
    <scope>NUCLEOTIDE SEQUENCE</scope>
    <source>
        <strain evidence="14">D13-1</strain>
    </source>
</reference>
<dbReference type="Pfam" id="PF09335">
    <property type="entry name" value="VTT_dom"/>
    <property type="match status" value="1"/>
</dbReference>
<dbReference type="SUPFAM" id="SSF51905">
    <property type="entry name" value="FAD/NAD(P)-binding domain"/>
    <property type="match status" value="1"/>
</dbReference>
<dbReference type="InterPro" id="IPR012999">
    <property type="entry name" value="Pyr_OxRdtase_I_AS"/>
</dbReference>
<dbReference type="PROSITE" id="PS00076">
    <property type="entry name" value="PYRIDINE_REDOX_1"/>
    <property type="match status" value="1"/>
</dbReference>
<dbReference type="Pfam" id="PF02852">
    <property type="entry name" value="Pyr_redox_dim"/>
    <property type="match status" value="1"/>
</dbReference>
<evidence type="ECO:0000256" key="7">
    <source>
        <dbReference type="ARBA" id="ARBA00023157"/>
    </source>
</evidence>
<protein>
    <submittedName>
        <fullName evidence="14">FAD-dependent oxidoreductase</fullName>
    </submittedName>
</protein>
<keyword evidence="15" id="KW-1185">Reference proteome</keyword>
<sequence length="729" mass="80275">MKNTKLILILVVTALIALFFALDLQQYLSLTELKARQNDFNLYYQENPLQTLGLFFVLYVLVTALSLPGAAIMTLAAGALFGLVSGLILVSFASSIGATLAFLVSRYLFRDAVQNRFGNQLGAFNRGVERDGAFYLFTLRLVPLFPFFMINLLMGLTPIKARTFYWISQVGMLAGTLVFVNAGTQLGQLESLSGILSPGIVLSFVLLGIFPLLARKGLDIVKQRRALSHFPKPAHYDYNLVAIGAGAGGLVSTYIGAAVKARVALIEKHRMGGDCLNTGCVPSKALIRSAQRVQDMKDADAVGIAGTAPKVDFKRVMESVQDIIRKVEPHDSVERYTGLGVECISGAARVISPYEVEVNGERLTTRNIVIATGARPLVPNVEGLDQVPYYTSDTIWELRTHPGRLLVLGGGPIGCELSQAFARLGAEVTQVLRGERLMPREDADAVAIIAQHFAKDGIQVLTRHDMRRFETVNGQHRLICEHQGEDVTIEFDTLLLALGRTPNASGLGLEEIGVQLDKRGALQVDEYLRSNIPNIYGVGDVTGGYQFTHTAAHQAWYAAVNALFGRFRNFRVDNRVIPWCTFTAPEVARVGLNEQEARDQQVPFEVTRFHMKELDRAITEREEAGFVKVLTVPGKDRILGVTIVGAHAGELIAEYVQAMKQGLGLNKILGTIHVYPTLSEANKYAAGEWKRAHTPHRLLQWVWRYHRWMRGGRAPASPKSAPSEKQASR</sequence>
<dbReference type="InterPro" id="IPR036188">
    <property type="entry name" value="FAD/NAD-bd_sf"/>
</dbReference>
<evidence type="ECO:0000256" key="6">
    <source>
        <dbReference type="ARBA" id="ARBA00023002"/>
    </source>
</evidence>
<accession>A0ABY5HI64</accession>
<comment type="cofactor">
    <cofactor evidence="1">
        <name>FAD</name>
        <dbReference type="ChEBI" id="CHEBI:57692"/>
    </cofactor>
</comment>
<evidence type="ECO:0000259" key="12">
    <source>
        <dbReference type="Pfam" id="PF07992"/>
    </source>
</evidence>
<keyword evidence="8 9" id="KW-0676">Redox-active center</keyword>
<dbReference type="Gene3D" id="3.30.390.30">
    <property type="match status" value="1"/>
</dbReference>
<evidence type="ECO:0000313" key="15">
    <source>
        <dbReference type="Proteomes" id="UP001058461"/>
    </source>
</evidence>
<evidence type="ECO:0000259" key="13">
    <source>
        <dbReference type="Pfam" id="PF09335"/>
    </source>
</evidence>
<feature type="transmembrane region" description="Helical" evidence="10">
    <location>
        <begin position="195"/>
        <end position="214"/>
    </location>
</feature>
<evidence type="ECO:0000256" key="9">
    <source>
        <dbReference type="RuleBase" id="RU003691"/>
    </source>
</evidence>
<dbReference type="RefSeq" id="WP_255853985.1">
    <property type="nucleotide sequence ID" value="NZ_CP073347.1"/>
</dbReference>
<keyword evidence="5" id="KW-0521">NADP</keyword>
<proteinExistence type="inferred from homology"/>
<dbReference type="InterPro" id="IPR023753">
    <property type="entry name" value="FAD/NAD-binding_dom"/>
</dbReference>
<evidence type="ECO:0000256" key="1">
    <source>
        <dbReference type="ARBA" id="ARBA00001974"/>
    </source>
</evidence>
<dbReference type="PANTHER" id="PTHR43014:SF2">
    <property type="entry name" value="MERCURIC REDUCTASE"/>
    <property type="match status" value="1"/>
</dbReference>
<name>A0ABY5HI64_9GAMM</name>
<feature type="transmembrane region" description="Helical" evidence="10">
    <location>
        <begin position="163"/>
        <end position="183"/>
    </location>
</feature>